<dbReference type="AlphaFoldDB" id="A0AAP2W715"/>
<name>A0AAP2W715_9EURY</name>
<sequence length="327" mass="36081">MSIKYQAGSKIQAVIDALKKEYPEAAIQTLSHDFDSYDMILEHDSMVLIIGIKLTRATSKTVFKLLLYAKAVAQRYSGKKVVIKLYAPSILPEAETALRKSGGIFQKLGTVKPRGKASDTVKICSPGSWKVVCYFIKNEESTMNQASVNTGVSYPWARAVIKKLIELGAFEEKGKKVRLANIDELFKAVAWERPISSLKGVEFKSAFHDEQEALREIFCNIEGIIPRSACALYTAADLYLEGRASGGCVQMYADENSALVIKSMLGEGDGVIFQIYYPDRDFGDELYSIDDIHVVSMEQTILDLAGLGIAGSDAAKVMARQYRNASE</sequence>
<accession>A0AAP2W715</accession>
<dbReference type="EMBL" id="PGCK01000012">
    <property type="protein sequence ID" value="MCD1295933.1"/>
    <property type="molecule type" value="Genomic_DNA"/>
</dbReference>
<protein>
    <submittedName>
        <fullName evidence="1">Uncharacterized protein</fullName>
    </submittedName>
</protein>
<dbReference type="RefSeq" id="WP_230742794.1">
    <property type="nucleotide sequence ID" value="NZ_PGCK01000012.1"/>
</dbReference>
<dbReference type="Proteomes" id="UP001320159">
    <property type="component" value="Unassembled WGS sequence"/>
</dbReference>
<evidence type="ECO:0000313" key="2">
    <source>
        <dbReference type="Proteomes" id="UP001320159"/>
    </source>
</evidence>
<proteinExistence type="predicted"/>
<comment type="caution">
    <text evidence="1">The sequence shown here is derived from an EMBL/GenBank/DDBJ whole genome shotgun (WGS) entry which is preliminary data.</text>
</comment>
<gene>
    <name evidence="1" type="ORF">CUJ83_13100</name>
</gene>
<evidence type="ECO:0000313" key="1">
    <source>
        <dbReference type="EMBL" id="MCD1295933.1"/>
    </source>
</evidence>
<reference evidence="1 2" key="1">
    <citation type="submission" date="2017-11" db="EMBL/GenBank/DDBJ databases">
        <title>Isolation and Characterization of Family Methanocellaceae Species from Potential Methane Hydrate Area Offshore Southwestern Taiwan.</title>
        <authorList>
            <person name="Zhang W.-L."/>
            <person name="Chen W.-C."/>
            <person name="Lai M.-C."/>
            <person name="Chen S.-C."/>
        </authorList>
    </citation>
    <scope>NUCLEOTIDE SEQUENCE [LARGE SCALE GENOMIC DNA]</scope>
    <source>
        <strain evidence="1 2">CWC-04</strain>
    </source>
</reference>
<keyword evidence="2" id="KW-1185">Reference proteome</keyword>
<organism evidence="1 2">
    <name type="scientific">Methanooceanicella nereidis</name>
    <dbReference type="NCBI Taxonomy" id="2052831"/>
    <lineage>
        <taxon>Archaea</taxon>
        <taxon>Methanobacteriati</taxon>
        <taxon>Methanobacteriota</taxon>
        <taxon>Stenosarchaea group</taxon>
        <taxon>Methanomicrobia</taxon>
        <taxon>Methanocellales</taxon>
        <taxon>Methanocellaceae</taxon>
        <taxon>Methanooceanicella</taxon>
    </lineage>
</organism>